<dbReference type="GO" id="GO:0022857">
    <property type="term" value="F:transmembrane transporter activity"/>
    <property type="evidence" value="ECO:0007669"/>
    <property type="project" value="InterPro"/>
</dbReference>
<protein>
    <submittedName>
        <fullName evidence="9">MFS transporter</fullName>
    </submittedName>
</protein>
<feature type="transmembrane region" description="Helical" evidence="7">
    <location>
        <begin position="119"/>
        <end position="141"/>
    </location>
</feature>
<keyword evidence="5 7" id="KW-1133">Transmembrane helix</keyword>
<dbReference type="AlphaFoldDB" id="A0A501PTA2"/>
<dbReference type="InterPro" id="IPR011701">
    <property type="entry name" value="MFS"/>
</dbReference>
<keyword evidence="6 7" id="KW-0472">Membrane</keyword>
<keyword evidence="4 7" id="KW-0812">Transmembrane</keyword>
<feature type="transmembrane region" description="Helical" evidence="7">
    <location>
        <begin position="294"/>
        <end position="315"/>
    </location>
</feature>
<keyword evidence="10" id="KW-1185">Reference proteome</keyword>
<comment type="similarity">
    <text evidence="2">Belongs to the major facilitator superfamily. Sugar transporter (TC 2.A.1.1) family.</text>
</comment>
<dbReference type="RefSeq" id="WP_139938498.1">
    <property type="nucleotide sequence ID" value="NZ_JBHSYP010000022.1"/>
</dbReference>
<sequence>MSTPVTESNSALRDVINKGDMTPFQVMAVAICFFLNFLDGLDLLALAYTAPAITAYWQVEPDVMGYVFSASLAGMTLGALFLAPFADMIGRQKSLLIALVIIAVGLFWTSLSGSPYEMIAARFVTGLGIGIVLASSSTMAAEYSSDKRRALSISIVGMGYPVGSFIGGFLAGLIIPDYGWRAVFQVCGVITVLTMLPVFFLLPESIDFLLHKRPKEALAKVNRVLSRLGKETIDRLPDLKPEDEDHAAGFKALMEPAVRIPTLMLWVGFFCVFVTYYFMINWLPQIVVSEGGSLWEGIGAGAIFNVGGVLGMLLLGLMAPRLGLHRMLLFFLVGAIIFMTVFGYAIGSPILVVLGILFLCGFFLQVIIIGHYTMSVVMYEARVRNTGLGWGIGMGRFGAMLGPIIAGYLIKMGWTPEMFFAAMTLPLFVCLLSVRYLGRLAPGNGTGEAG</sequence>
<dbReference type="PROSITE" id="PS50850">
    <property type="entry name" value="MFS"/>
    <property type="match status" value="1"/>
</dbReference>
<feature type="transmembrane region" description="Helical" evidence="7">
    <location>
        <begin position="418"/>
        <end position="437"/>
    </location>
</feature>
<organism evidence="9 10">
    <name type="scientific">Emcibacter nanhaiensis</name>
    <dbReference type="NCBI Taxonomy" id="1505037"/>
    <lineage>
        <taxon>Bacteria</taxon>
        <taxon>Pseudomonadati</taxon>
        <taxon>Pseudomonadota</taxon>
        <taxon>Alphaproteobacteria</taxon>
        <taxon>Emcibacterales</taxon>
        <taxon>Emcibacteraceae</taxon>
        <taxon>Emcibacter</taxon>
    </lineage>
</organism>
<evidence type="ECO:0000259" key="8">
    <source>
        <dbReference type="PROSITE" id="PS50850"/>
    </source>
</evidence>
<feature type="transmembrane region" description="Helical" evidence="7">
    <location>
        <begin position="386"/>
        <end position="406"/>
    </location>
</feature>
<feature type="transmembrane region" description="Helical" evidence="7">
    <location>
        <begin position="63"/>
        <end position="83"/>
    </location>
</feature>
<dbReference type="PANTHER" id="PTHR23511">
    <property type="entry name" value="SYNAPTIC VESICLE GLYCOPROTEIN 2"/>
    <property type="match status" value="1"/>
</dbReference>
<dbReference type="Proteomes" id="UP000319148">
    <property type="component" value="Unassembled WGS sequence"/>
</dbReference>
<comment type="subcellular location">
    <subcellularLocation>
        <location evidence="1">Membrane</location>
        <topology evidence="1">Multi-pass membrane protein</topology>
    </subcellularLocation>
</comment>
<gene>
    <name evidence="9" type="ORF">FIV46_03715</name>
</gene>
<evidence type="ECO:0000256" key="4">
    <source>
        <dbReference type="ARBA" id="ARBA00022692"/>
    </source>
</evidence>
<evidence type="ECO:0000313" key="10">
    <source>
        <dbReference type="Proteomes" id="UP000319148"/>
    </source>
</evidence>
<feature type="transmembrane region" description="Helical" evidence="7">
    <location>
        <begin position="95"/>
        <end position="113"/>
    </location>
</feature>
<feature type="transmembrane region" description="Helical" evidence="7">
    <location>
        <begin position="26"/>
        <end position="51"/>
    </location>
</feature>
<proteinExistence type="inferred from homology"/>
<dbReference type="InterPro" id="IPR020846">
    <property type="entry name" value="MFS_dom"/>
</dbReference>
<dbReference type="SUPFAM" id="SSF103473">
    <property type="entry name" value="MFS general substrate transporter"/>
    <property type="match status" value="1"/>
</dbReference>
<keyword evidence="3" id="KW-0813">Transport</keyword>
<evidence type="ECO:0000256" key="3">
    <source>
        <dbReference type="ARBA" id="ARBA00022448"/>
    </source>
</evidence>
<evidence type="ECO:0000256" key="6">
    <source>
        <dbReference type="ARBA" id="ARBA00023136"/>
    </source>
</evidence>
<evidence type="ECO:0000313" key="9">
    <source>
        <dbReference type="EMBL" id="TPD63194.1"/>
    </source>
</evidence>
<dbReference type="PANTHER" id="PTHR23511:SF34">
    <property type="entry name" value="SYNAPTIC VESICLE GLYCOPROTEIN 2"/>
    <property type="match status" value="1"/>
</dbReference>
<feature type="transmembrane region" description="Helical" evidence="7">
    <location>
        <begin position="182"/>
        <end position="202"/>
    </location>
</feature>
<evidence type="ECO:0000256" key="2">
    <source>
        <dbReference type="ARBA" id="ARBA00010992"/>
    </source>
</evidence>
<feature type="domain" description="Major facilitator superfamily (MFS) profile" evidence="8">
    <location>
        <begin position="28"/>
        <end position="441"/>
    </location>
</feature>
<evidence type="ECO:0000256" key="5">
    <source>
        <dbReference type="ARBA" id="ARBA00022989"/>
    </source>
</evidence>
<evidence type="ECO:0000256" key="7">
    <source>
        <dbReference type="SAM" id="Phobius"/>
    </source>
</evidence>
<feature type="transmembrane region" description="Helical" evidence="7">
    <location>
        <begin position="352"/>
        <end position="374"/>
    </location>
</feature>
<name>A0A501PTA2_9PROT</name>
<feature type="transmembrane region" description="Helical" evidence="7">
    <location>
        <begin position="327"/>
        <end position="346"/>
    </location>
</feature>
<dbReference type="OrthoDB" id="9784658at2"/>
<feature type="transmembrane region" description="Helical" evidence="7">
    <location>
        <begin position="153"/>
        <end position="176"/>
    </location>
</feature>
<feature type="transmembrane region" description="Helical" evidence="7">
    <location>
        <begin position="263"/>
        <end position="282"/>
    </location>
</feature>
<dbReference type="Gene3D" id="1.20.1250.20">
    <property type="entry name" value="MFS general substrate transporter like domains"/>
    <property type="match status" value="1"/>
</dbReference>
<evidence type="ECO:0000256" key="1">
    <source>
        <dbReference type="ARBA" id="ARBA00004141"/>
    </source>
</evidence>
<comment type="caution">
    <text evidence="9">The sequence shown here is derived from an EMBL/GenBank/DDBJ whole genome shotgun (WGS) entry which is preliminary data.</text>
</comment>
<dbReference type="InterPro" id="IPR036259">
    <property type="entry name" value="MFS_trans_sf"/>
</dbReference>
<dbReference type="EMBL" id="VFIY01000004">
    <property type="protein sequence ID" value="TPD63194.1"/>
    <property type="molecule type" value="Genomic_DNA"/>
</dbReference>
<dbReference type="GO" id="GO:0016020">
    <property type="term" value="C:membrane"/>
    <property type="evidence" value="ECO:0007669"/>
    <property type="project" value="UniProtKB-SubCell"/>
</dbReference>
<reference evidence="10" key="1">
    <citation type="submission" date="2019-06" db="EMBL/GenBank/DDBJ databases">
        <title>The complete genome of Emcibacter congregatus ZYLT.</title>
        <authorList>
            <person name="Zhao Z."/>
        </authorList>
    </citation>
    <scope>NUCLEOTIDE SEQUENCE [LARGE SCALE GENOMIC DNA]</scope>
    <source>
        <strain evidence="10">MCCC 1A06723</strain>
    </source>
</reference>
<accession>A0A501PTA2</accession>
<dbReference type="Pfam" id="PF07690">
    <property type="entry name" value="MFS_1"/>
    <property type="match status" value="1"/>
</dbReference>